<evidence type="ECO:0000313" key="2">
    <source>
        <dbReference type="EMBL" id="GAK66102.1"/>
    </source>
</evidence>
<feature type="region of interest" description="Disordered" evidence="1">
    <location>
        <begin position="650"/>
        <end position="955"/>
    </location>
</feature>
<feature type="region of interest" description="Disordered" evidence="1">
    <location>
        <begin position="40"/>
        <end position="64"/>
    </location>
</feature>
<dbReference type="RefSeq" id="XP_014655780.1">
    <property type="nucleotide sequence ID" value="XM_014800294.1"/>
</dbReference>
<feature type="compositionally biased region" description="Low complexity" evidence="1">
    <location>
        <begin position="926"/>
        <end position="951"/>
    </location>
</feature>
<dbReference type="GeneID" id="26305064"/>
<feature type="compositionally biased region" description="Basic and acidic residues" evidence="1">
    <location>
        <begin position="683"/>
        <end position="699"/>
    </location>
</feature>
<dbReference type="AlphaFoldDB" id="A0A081CHF6"/>
<feature type="compositionally biased region" description="Polar residues" evidence="1">
    <location>
        <begin position="872"/>
        <end position="903"/>
    </location>
</feature>
<keyword evidence="3" id="KW-1185">Reference proteome</keyword>
<dbReference type="EMBL" id="DF830078">
    <property type="protein sequence ID" value="GAK66102.1"/>
    <property type="molecule type" value="Genomic_DNA"/>
</dbReference>
<evidence type="ECO:0000256" key="1">
    <source>
        <dbReference type="SAM" id="MobiDB-lite"/>
    </source>
</evidence>
<organism evidence="2">
    <name type="scientific">Pseudozyma antarctica</name>
    <name type="common">Yeast</name>
    <name type="synonym">Candida antarctica</name>
    <dbReference type="NCBI Taxonomy" id="84753"/>
    <lineage>
        <taxon>Eukaryota</taxon>
        <taxon>Fungi</taxon>
        <taxon>Dikarya</taxon>
        <taxon>Basidiomycota</taxon>
        <taxon>Ustilaginomycotina</taxon>
        <taxon>Ustilaginomycetes</taxon>
        <taxon>Ustilaginales</taxon>
        <taxon>Ustilaginaceae</taxon>
        <taxon>Moesziomyces</taxon>
    </lineage>
</organism>
<evidence type="ECO:0000313" key="3">
    <source>
        <dbReference type="Proteomes" id="UP000053758"/>
    </source>
</evidence>
<feature type="compositionally biased region" description="Low complexity" evidence="1">
    <location>
        <begin position="796"/>
        <end position="807"/>
    </location>
</feature>
<dbReference type="HOGENOM" id="CLU_303828_0_0_1"/>
<name>A0A081CHF6_PSEA2</name>
<feature type="compositionally biased region" description="Low complexity" evidence="1">
    <location>
        <begin position="752"/>
        <end position="770"/>
    </location>
</feature>
<reference evidence="2" key="1">
    <citation type="submission" date="2014-07" db="EMBL/GenBank/DDBJ databases">
        <title>Draft genome sequence of the yeast Pseudozyma antarctica JCM 10317 known as a producer of lipase B which used in a wide range of industrial applications.</title>
        <authorList>
            <person name="Morita T."/>
            <person name="Saika A."/>
            <person name="Koike H."/>
        </authorList>
    </citation>
    <scope>NUCLEOTIDE SEQUENCE</scope>
    <source>
        <strain evidence="2">JCM 10317</strain>
    </source>
</reference>
<accession>A0A081CHF6</accession>
<gene>
    <name evidence="2" type="ORF">PAN0_011c4324</name>
</gene>
<feature type="compositionally biased region" description="Low complexity" evidence="1">
    <location>
        <begin position="822"/>
        <end position="842"/>
    </location>
</feature>
<dbReference type="Proteomes" id="UP000053758">
    <property type="component" value="Unassembled WGS sequence"/>
</dbReference>
<proteinExistence type="predicted"/>
<protein>
    <submittedName>
        <fullName evidence="2">Uncharacterized protein</fullName>
    </submittedName>
</protein>
<feature type="compositionally biased region" description="Basic and acidic residues" evidence="1">
    <location>
        <begin position="716"/>
        <end position="725"/>
    </location>
</feature>
<feature type="compositionally biased region" description="Polar residues" evidence="1">
    <location>
        <begin position="856"/>
        <end position="865"/>
    </location>
</feature>
<sequence>MGRPLRSGTTSGIAEAEAKRHWTWIHPVSSGKMWRIGAQQREKSRVGAVGKFDSPTTSTRRDDGALQIEMPESVRRRDPDPAAADGPLEVTRQLRDTALPMGWHATSRCEACAVTPSNLDVSTPIVSPFGSTPSGAAMGEKLIPMEHTPADMASVRAQVSIIDRLAHQKRVEANEIEYFQLDNLASLLPQLALLSHIRVLALRSRATQSPTLGFGASDAIWSPNLSQAEDPIFNRLGGAGPAIAGLVRPNRVESSKTLRERLISSVSYGPAPAYDGHCQVGAEEPGARDGRMRRCFDKQDPMSQDLAMDASQHPCRQHSPDAPLAMTCFQVPALCSSSTADNDLSSASRAYGQNTAGLQHSCETRLGQPSVPAGSYRRHVLGGCGGKRGRFGSISILTPPLWFLPSGTYMDRRPGSNPRYRFLHPRIRTPLHFTFRHLHSTLKGGFNKPDPKVVGPLPNRSPVAPSACHPHLEGPHHALFKPRIIARGRVTTPCVCCSRHISLKPISEVLVAIPVHPDSPADQISERPISSHDSILHRLATRMSSSAAMLAAQPTPTRAMCIPAPSSSLKPALTIKASQLAKAHHRVQVPRIIITPPDEPARFSSALPEQTYEKSVLFVPVKTEELGWDEHGLYWNGTYAYPVHQIYDKEGSPIGRRRKGPQGYRFEEYYGNKKPRRPSTSSHTDDTVEEASVRLEEPAPARIQGYNRASTSGQDEQEHSEKPAECDEEEAASSPPSPTLSVVSDLTETEDSSSVCDDSSSLWSRSGGASDDAESECTSPGIMSPPMDGDEDELSADALSSKLSDLAPTERISKTTWTSLGTLPSSTVSPSRSSSLPVPESSSRNRLDLSNEHRSSSTMIVSSPAEQRRHSTPSAYSSIIQDLVTSPFANQSASPLRSATLPRSRSRSGHAASKPSSVLRPPPPSSWTSSGATRSSSATRSSRRSFPSAPESDFDAGWNFEAQGASLSHHWDHSFANHY</sequence>
<feature type="compositionally biased region" description="Basic and acidic residues" evidence="1">
    <location>
        <begin position="843"/>
        <end position="855"/>
    </location>
</feature>